<dbReference type="InterPro" id="IPR017905">
    <property type="entry name" value="ERV/ALR_sulphydryl_oxidase"/>
</dbReference>
<reference evidence="12" key="3">
    <citation type="submission" date="2025-09" db="UniProtKB">
        <authorList>
            <consortium name="Ensembl"/>
        </authorList>
    </citation>
    <scope>IDENTIFICATION</scope>
    <source>
        <strain evidence="12">broiler</strain>
    </source>
</reference>
<evidence type="ECO:0000256" key="8">
    <source>
        <dbReference type="ARBA" id="ARBA00048864"/>
    </source>
</evidence>
<dbReference type="PROSITE" id="PS51324">
    <property type="entry name" value="ERV_ALR"/>
    <property type="match status" value="1"/>
</dbReference>
<reference evidence="12" key="2">
    <citation type="submission" date="2025-08" db="UniProtKB">
        <authorList>
            <consortium name="Ensembl"/>
        </authorList>
    </citation>
    <scope>IDENTIFICATION</scope>
    <source>
        <strain evidence="12">broiler</strain>
    </source>
</reference>
<keyword evidence="7" id="KW-1015">Disulfide bond</keyword>
<dbReference type="FunFam" id="1.20.120.310:FF:000003">
    <property type="entry name" value="Sulfhydryl oxidase"/>
    <property type="match status" value="1"/>
</dbReference>
<evidence type="ECO:0000259" key="11">
    <source>
        <dbReference type="PROSITE" id="PS51324"/>
    </source>
</evidence>
<keyword evidence="13" id="KW-1185">Reference proteome</keyword>
<evidence type="ECO:0007829" key="14">
    <source>
        <dbReference type="PeptideAtlas" id="A0A8V0Z0P8"/>
    </source>
</evidence>
<comment type="subcellular location">
    <subcellularLocation>
        <location evidence="2">Mitochondrion intermembrane space</location>
    </subcellularLocation>
</comment>
<keyword evidence="3 9" id="KW-0285">Flavoprotein</keyword>
<evidence type="ECO:0000256" key="7">
    <source>
        <dbReference type="ARBA" id="ARBA00023157"/>
    </source>
</evidence>
<evidence type="ECO:0000256" key="4">
    <source>
        <dbReference type="ARBA" id="ARBA00022827"/>
    </source>
</evidence>
<comment type="cofactor">
    <cofactor evidence="1 9">
        <name>FAD</name>
        <dbReference type="ChEBI" id="CHEBI:57692"/>
    </cofactor>
</comment>
<feature type="region of interest" description="Disordered" evidence="10">
    <location>
        <begin position="57"/>
        <end position="116"/>
    </location>
</feature>
<dbReference type="OrthoDB" id="17199at2759"/>
<evidence type="ECO:0000256" key="3">
    <source>
        <dbReference type="ARBA" id="ARBA00022630"/>
    </source>
</evidence>
<evidence type="ECO:0000256" key="1">
    <source>
        <dbReference type="ARBA" id="ARBA00001974"/>
    </source>
</evidence>
<keyword evidence="5 9" id="KW-0560">Oxidoreductase</keyword>
<comment type="catalytic activity">
    <reaction evidence="8 9">
        <text>2 R'C(R)SH + O2 = R'C(R)S-S(R)CR' + H2O2</text>
        <dbReference type="Rhea" id="RHEA:17357"/>
        <dbReference type="ChEBI" id="CHEBI:15379"/>
        <dbReference type="ChEBI" id="CHEBI:16240"/>
        <dbReference type="ChEBI" id="CHEBI:16520"/>
        <dbReference type="ChEBI" id="CHEBI:17412"/>
        <dbReference type="EC" id="1.8.3.2"/>
    </reaction>
</comment>
<evidence type="ECO:0000256" key="5">
    <source>
        <dbReference type="ARBA" id="ARBA00023002"/>
    </source>
</evidence>
<evidence type="ECO:0000256" key="6">
    <source>
        <dbReference type="ARBA" id="ARBA00023128"/>
    </source>
</evidence>
<name>A0A8V0Z0P8_CHICK</name>
<feature type="domain" description="ERV/ALR sulfhydryl oxidase" evidence="11">
    <location>
        <begin position="113"/>
        <end position="213"/>
    </location>
</feature>
<keyword evidence="4 9" id="KW-0274">FAD</keyword>
<feature type="region of interest" description="Disordered" evidence="10">
    <location>
        <begin position="1"/>
        <end position="27"/>
    </location>
</feature>
<dbReference type="Gene3D" id="1.20.120.310">
    <property type="entry name" value="ERV/ALR sulfhydryl oxidase domain"/>
    <property type="match status" value="1"/>
</dbReference>
<proteinExistence type="evidence at protein level"/>
<evidence type="ECO:0000256" key="10">
    <source>
        <dbReference type="SAM" id="MobiDB-lite"/>
    </source>
</evidence>
<organism evidence="12 13">
    <name type="scientific">Gallus gallus</name>
    <name type="common">Chicken</name>
    <dbReference type="NCBI Taxonomy" id="9031"/>
    <lineage>
        <taxon>Eukaryota</taxon>
        <taxon>Metazoa</taxon>
        <taxon>Chordata</taxon>
        <taxon>Craniata</taxon>
        <taxon>Vertebrata</taxon>
        <taxon>Euteleostomi</taxon>
        <taxon>Archelosauria</taxon>
        <taxon>Archosauria</taxon>
        <taxon>Dinosauria</taxon>
        <taxon>Saurischia</taxon>
        <taxon>Theropoda</taxon>
        <taxon>Coelurosauria</taxon>
        <taxon>Aves</taxon>
        <taxon>Neognathae</taxon>
        <taxon>Galloanserae</taxon>
        <taxon>Galliformes</taxon>
        <taxon>Phasianidae</taxon>
        <taxon>Phasianinae</taxon>
        <taxon>Gallus</taxon>
    </lineage>
</organism>
<evidence type="ECO:0000313" key="13">
    <source>
        <dbReference type="Proteomes" id="UP000000539"/>
    </source>
</evidence>
<dbReference type="GO" id="GO:0005758">
    <property type="term" value="C:mitochondrial intermembrane space"/>
    <property type="evidence" value="ECO:0007669"/>
    <property type="project" value="UniProtKB-SubCell"/>
</dbReference>
<reference evidence="12" key="1">
    <citation type="submission" date="2020-11" db="EMBL/GenBank/DDBJ databases">
        <title>Gallus gallus (Chicken) genome, bGalGal1, GRCg7b, maternal haplotype autosomes + Z &amp; W.</title>
        <authorList>
            <person name="Warren W."/>
            <person name="Formenti G."/>
            <person name="Fedrigo O."/>
            <person name="Haase B."/>
            <person name="Mountcastle J."/>
            <person name="Balacco J."/>
            <person name="Tracey A."/>
            <person name="Schneider V."/>
            <person name="Okimoto R."/>
            <person name="Cheng H."/>
            <person name="Hawken R."/>
            <person name="Howe K."/>
            <person name="Jarvis E.D."/>
        </authorList>
    </citation>
    <scope>NUCLEOTIDE SEQUENCE [LARGE SCALE GENOMIC DNA]</scope>
    <source>
        <strain evidence="12">Broiler</strain>
    </source>
</reference>
<dbReference type="GO" id="GO:0160203">
    <property type="term" value="P:mitochondrial disulfide relay system"/>
    <property type="evidence" value="ECO:0007669"/>
    <property type="project" value="Ensembl"/>
</dbReference>
<evidence type="ECO:0000256" key="2">
    <source>
        <dbReference type="ARBA" id="ARBA00004569"/>
    </source>
</evidence>
<gene>
    <name evidence="12" type="primary">GFER</name>
</gene>
<dbReference type="InterPro" id="IPR039799">
    <property type="entry name" value="ALR/ERV"/>
</dbReference>
<dbReference type="GO" id="GO:0005829">
    <property type="term" value="C:cytosol"/>
    <property type="evidence" value="ECO:0007669"/>
    <property type="project" value="Ensembl"/>
</dbReference>
<dbReference type="EC" id="1.8.3.2" evidence="9"/>
<dbReference type="InterPro" id="IPR036774">
    <property type="entry name" value="ERV/ALR_sulphydryl_oxid_sf"/>
</dbReference>
<dbReference type="SUPFAM" id="SSF69000">
    <property type="entry name" value="FAD-dependent thiol oxidase"/>
    <property type="match status" value="1"/>
</dbReference>
<dbReference type="AlphaFoldDB" id="A0A8V0Z0P8"/>
<evidence type="ECO:0000313" key="12">
    <source>
        <dbReference type="Ensembl" id="ENSGALP00010023979.1"/>
    </source>
</evidence>
<dbReference type="GO" id="GO:0005739">
    <property type="term" value="C:mitochondrion"/>
    <property type="evidence" value="ECO:0000318"/>
    <property type="project" value="GO_Central"/>
</dbReference>
<sequence>MIFRPKPPSQGWAAAHGPRCTAAPRWRRPVRAAPAAALRRSLAPKAALSLSLSPFRLGLPAPERRSNPRSRAGPVRISRAGSASRRSRQRRAPCSPPSLPQATVEEKEPPPDCPLDSEQLGRSTWAFLHTMAAYYPERPSGTQQQEMRDFIHLFSKFYPCEHCAEDLRERLRTNQPDTSNRNNFSQWLCLLHNEVNRKLGKSEFDCSRVDERWRDGWKDGSCD</sequence>
<dbReference type="GO" id="GO:0016971">
    <property type="term" value="F:flavin-dependent sulfhydryl oxidase activity"/>
    <property type="evidence" value="ECO:0000318"/>
    <property type="project" value="GO_Central"/>
</dbReference>
<dbReference type="PANTHER" id="PTHR12645">
    <property type="entry name" value="ALR/ERV"/>
    <property type="match status" value="1"/>
</dbReference>
<dbReference type="PANTHER" id="PTHR12645:SF0">
    <property type="entry name" value="FAD-LINKED SULFHYDRYL OXIDASE ALR"/>
    <property type="match status" value="1"/>
</dbReference>
<protein>
    <recommendedName>
        <fullName evidence="9">Sulfhydryl oxidase</fullName>
        <ecNumber evidence="9">1.8.3.2</ecNumber>
    </recommendedName>
</protein>
<dbReference type="FunCoup" id="A0A8V0Z0P8">
    <property type="interactions" value="829"/>
</dbReference>
<accession>A0A8V0Z0P8</accession>
<keyword evidence="14" id="KW-1267">Proteomics identification</keyword>
<dbReference type="GO" id="GO:0050660">
    <property type="term" value="F:flavin adenine dinucleotide binding"/>
    <property type="evidence" value="ECO:0000318"/>
    <property type="project" value="GO_Central"/>
</dbReference>
<keyword evidence="6" id="KW-0496">Mitochondrion</keyword>
<dbReference type="Pfam" id="PF04777">
    <property type="entry name" value="Evr1_Alr"/>
    <property type="match status" value="1"/>
</dbReference>
<dbReference type="Proteomes" id="UP000000539">
    <property type="component" value="Chromosome 14"/>
</dbReference>
<dbReference type="GeneTree" id="ENSGT00390000001979"/>
<dbReference type="GO" id="GO:0001889">
    <property type="term" value="P:liver development"/>
    <property type="evidence" value="ECO:0000318"/>
    <property type="project" value="GO_Central"/>
</dbReference>
<dbReference type="Ensembl" id="ENSGALT00010041015.1">
    <property type="protein sequence ID" value="ENSGALP00010023979.1"/>
    <property type="gene ID" value="ENSGALG00010016986.1"/>
</dbReference>
<evidence type="ECO:0000256" key="9">
    <source>
        <dbReference type="RuleBase" id="RU371123"/>
    </source>
</evidence>